<dbReference type="PANTHER" id="PTHR47894:SF4">
    <property type="entry name" value="HTH-TYPE TRANSCRIPTIONAL REGULATOR GADX"/>
    <property type="match status" value="1"/>
</dbReference>
<accession>A0A318E9B4</accession>
<organism evidence="5 6">
    <name type="scientific">Sinimarinibacterium flocculans</name>
    <dbReference type="NCBI Taxonomy" id="985250"/>
    <lineage>
        <taxon>Bacteria</taxon>
        <taxon>Pseudomonadati</taxon>
        <taxon>Pseudomonadota</taxon>
        <taxon>Gammaproteobacteria</taxon>
        <taxon>Nevskiales</taxon>
        <taxon>Nevskiaceae</taxon>
        <taxon>Sinimarinibacterium</taxon>
    </lineage>
</organism>
<reference evidence="5 6" key="1">
    <citation type="submission" date="2018-04" db="EMBL/GenBank/DDBJ databases">
        <title>Genomic Encyclopedia of Type Strains, Phase IV (KMG-IV): sequencing the most valuable type-strain genomes for metagenomic binning, comparative biology and taxonomic classification.</title>
        <authorList>
            <person name="Goeker M."/>
        </authorList>
    </citation>
    <scope>NUCLEOTIDE SEQUENCE [LARGE SCALE GENOMIC DNA]</scope>
    <source>
        <strain evidence="5 6">DSM 104150</strain>
    </source>
</reference>
<dbReference type="InterPro" id="IPR032687">
    <property type="entry name" value="AraC-type_N"/>
</dbReference>
<dbReference type="PROSITE" id="PS01124">
    <property type="entry name" value="HTH_ARAC_FAMILY_2"/>
    <property type="match status" value="1"/>
</dbReference>
<dbReference type="GO" id="GO:0003700">
    <property type="term" value="F:DNA-binding transcription factor activity"/>
    <property type="evidence" value="ECO:0007669"/>
    <property type="project" value="InterPro"/>
</dbReference>
<evidence type="ECO:0000256" key="1">
    <source>
        <dbReference type="ARBA" id="ARBA00023015"/>
    </source>
</evidence>
<feature type="domain" description="HTH araC/xylS-type" evidence="4">
    <location>
        <begin position="234"/>
        <end position="332"/>
    </location>
</feature>
<dbReference type="Proteomes" id="UP000248330">
    <property type="component" value="Unassembled WGS sequence"/>
</dbReference>
<keyword evidence="1" id="KW-0805">Transcription regulation</keyword>
<evidence type="ECO:0000256" key="3">
    <source>
        <dbReference type="ARBA" id="ARBA00023163"/>
    </source>
</evidence>
<dbReference type="GO" id="GO:0005829">
    <property type="term" value="C:cytosol"/>
    <property type="evidence" value="ECO:0007669"/>
    <property type="project" value="TreeGrafter"/>
</dbReference>
<evidence type="ECO:0000259" key="4">
    <source>
        <dbReference type="PROSITE" id="PS01124"/>
    </source>
</evidence>
<dbReference type="PANTHER" id="PTHR47894">
    <property type="entry name" value="HTH-TYPE TRANSCRIPTIONAL REGULATOR GADX"/>
    <property type="match status" value="1"/>
</dbReference>
<dbReference type="InterPro" id="IPR018060">
    <property type="entry name" value="HTH_AraC"/>
</dbReference>
<dbReference type="EMBL" id="QICN01000004">
    <property type="protein sequence ID" value="PXV68515.1"/>
    <property type="molecule type" value="Genomic_DNA"/>
</dbReference>
<dbReference type="AlphaFoldDB" id="A0A318E9B4"/>
<keyword evidence="6" id="KW-1185">Reference proteome</keyword>
<keyword evidence="2" id="KW-0238">DNA-binding</keyword>
<dbReference type="Pfam" id="PF12625">
    <property type="entry name" value="Arabinose_bd"/>
    <property type="match status" value="1"/>
</dbReference>
<keyword evidence="3" id="KW-0804">Transcription</keyword>
<evidence type="ECO:0000313" key="6">
    <source>
        <dbReference type="Proteomes" id="UP000248330"/>
    </source>
</evidence>
<comment type="caution">
    <text evidence="5">The sequence shown here is derived from an EMBL/GenBank/DDBJ whole genome shotgun (WGS) entry which is preliminary data.</text>
</comment>
<name>A0A318E9B4_9GAMM</name>
<dbReference type="GO" id="GO:0000976">
    <property type="term" value="F:transcription cis-regulatory region binding"/>
    <property type="evidence" value="ECO:0007669"/>
    <property type="project" value="TreeGrafter"/>
</dbReference>
<dbReference type="Gene3D" id="1.10.10.60">
    <property type="entry name" value="Homeodomain-like"/>
    <property type="match status" value="1"/>
</dbReference>
<evidence type="ECO:0000313" key="5">
    <source>
        <dbReference type="EMBL" id="PXV68515.1"/>
    </source>
</evidence>
<sequence>MVRASGLRGYRTLMHALGADADAMLRRYRIAAELLDDDDDALLPLRSAALLLESSAATTGCADFGLRLAQIQDISVLGPVAIAMQNAPTVAGAIDIASRYLFVHSPGMALSVHARSALVPDAVEVRFELSVSGLASLRQTFDVCLGDVHRMIALLAGPHYELRSVALPHAPIAPLSTYARFYGAPVLPAQPHGGLHIAHATFDAGLQDVNAALRQLAENYLALNFNDPGQTVTGRVRQALRRTLGTPENSRAGIAQLLGLHPRTLQRRLDAEHTSFDALREEVRRETALRNLCETRIPLSQLAGLLGLSEQSALTRCCRRWFGTTPSALRRRAAASPSVPLHP</sequence>
<gene>
    <name evidence="5" type="ORF">C8D93_104213</name>
</gene>
<dbReference type="RefSeq" id="WP_211307287.1">
    <property type="nucleotide sequence ID" value="NZ_CAWNXA010000004.1"/>
</dbReference>
<proteinExistence type="predicted"/>
<dbReference type="InterPro" id="IPR009057">
    <property type="entry name" value="Homeodomain-like_sf"/>
</dbReference>
<dbReference type="Pfam" id="PF12833">
    <property type="entry name" value="HTH_18"/>
    <property type="match status" value="1"/>
</dbReference>
<evidence type="ECO:0000256" key="2">
    <source>
        <dbReference type="ARBA" id="ARBA00023125"/>
    </source>
</evidence>
<protein>
    <submittedName>
        <fullName evidence="5">AraC family transcriptional regulator</fullName>
    </submittedName>
</protein>
<dbReference type="SMART" id="SM00342">
    <property type="entry name" value="HTH_ARAC"/>
    <property type="match status" value="1"/>
</dbReference>
<dbReference type="SUPFAM" id="SSF46689">
    <property type="entry name" value="Homeodomain-like"/>
    <property type="match status" value="1"/>
</dbReference>